<protein>
    <recommendedName>
        <fullName evidence="5">CNH domain-containing protein</fullName>
    </recommendedName>
</protein>
<comment type="caution">
    <text evidence="6">The sequence shown here is derived from an EMBL/GenBank/DDBJ whole genome shotgun (WGS) entry which is preliminary data.</text>
</comment>
<dbReference type="PANTHER" id="PTHR12894:SF49">
    <property type="entry name" value="VAM6_VPS39-LIKE PROTEIN"/>
    <property type="match status" value="1"/>
</dbReference>
<dbReference type="InterPro" id="IPR000547">
    <property type="entry name" value="Clathrin_H-chain/VPS_repeat"/>
</dbReference>
<dbReference type="PROSITE" id="PS50236">
    <property type="entry name" value="CHCR"/>
    <property type="match status" value="1"/>
</dbReference>
<reference evidence="6 7" key="1">
    <citation type="submission" date="2021-02" db="EMBL/GenBank/DDBJ databases">
        <title>Variation within the Batrachochytrium salamandrivorans European outbreak.</title>
        <authorList>
            <person name="Kelly M."/>
            <person name="Pasmans F."/>
            <person name="Shea T.P."/>
            <person name="Munoz J.F."/>
            <person name="Carranza S."/>
            <person name="Cuomo C.A."/>
            <person name="Martel A."/>
        </authorList>
    </citation>
    <scope>NUCLEOTIDE SEQUENCE [LARGE SCALE GENOMIC DNA]</scope>
    <source>
        <strain evidence="6 7">AMFP18/2</strain>
    </source>
</reference>
<dbReference type="Pfam" id="PF10367">
    <property type="entry name" value="zf-Vps39_C"/>
    <property type="match status" value="1"/>
</dbReference>
<feature type="repeat" description="CHCR" evidence="4">
    <location>
        <begin position="572"/>
        <end position="730"/>
    </location>
</feature>
<evidence type="ECO:0000256" key="4">
    <source>
        <dbReference type="PROSITE-ProRule" id="PRU01006"/>
    </source>
</evidence>
<comment type="similarity">
    <text evidence="3">Belongs to the VAM6/VPS39 family.</text>
</comment>
<evidence type="ECO:0000313" key="6">
    <source>
        <dbReference type="EMBL" id="KAH6586462.1"/>
    </source>
</evidence>
<evidence type="ECO:0000256" key="3">
    <source>
        <dbReference type="ARBA" id="ARBA00038201"/>
    </source>
</evidence>
<dbReference type="Proteomes" id="UP001648503">
    <property type="component" value="Unassembled WGS sequence"/>
</dbReference>
<gene>
    <name evidence="6" type="ORF">BASA50_000417</name>
</gene>
<dbReference type="EMBL" id="JAFCIX010000573">
    <property type="protein sequence ID" value="KAH6586462.1"/>
    <property type="molecule type" value="Genomic_DNA"/>
</dbReference>
<dbReference type="SUPFAM" id="SSF50969">
    <property type="entry name" value="YVTN repeat-like/Quinoprotein amine dehydrogenase"/>
    <property type="match status" value="1"/>
</dbReference>
<evidence type="ECO:0000259" key="5">
    <source>
        <dbReference type="PROSITE" id="PS50219"/>
    </source>
</evidence>
<feature type="domain" description="CNH" evidence="5">
    <location>
        <begin position="15"/>
        <end position="289"/>
    </location>
</feature>
<organism evidence="6 7">
    <name type="scientific">Batrachochytrium salamandrivorans</name>
    <dbReference type="NCBI Taxonomy" id="1357716"/>
    <lineage>
        <taxon>Eukaryota</taxon>
        <taxon>Fungi</taxon>
        <taxon>Fungi incertae sedis</taxon>
        <taxon>Chytridiomycota</taxon>
        <taxon>Chytridiomycota incertae sedis</taxon>
        <taxon>Chytridiomycetes</taxon>
        <taxon>Rhizophydiales</taxon>
        <taxon>Rhizophydiales incertae sedis</taxon>
        <taxon>Batrachochytrium</taxon>
    </lineage>
</organism>
<dbReference type="InterPro" id="IPR019453">
    <property type="entry name" value="VPS39/TGFA1_Znf"/>
</dbReference>
<dbReference type="InterPro" id="IPR011044">
    <property type="entry name" value="Quino_amine_DH_bsu"/>
</dbReference>
<evidence type="ECO:0000313" key="7">
    <source>
        <dbReference type="Proteomes" id="UP001648503"/>
    </source>
</evidence>
<dbReference type="InterPro" id="IPR019452">
    <property type="entry name" value="VPS39/TGF_beta_rcpt-assoc_1"/>
</dbReference>
<dbReference type="PROSITE" id="PS50219">
    <property type="entry name" value="CNH"/>
    <property type="match status" value="1"/>
</dbReference>
<dbReference type="InterPro" id="IPR032914">
    <property type="entry name" value="Vam6/VPS39/TRAP1"/>
</dbReference>
<keyword evidence="7" id="KW-1185">Reference proteome</keyword>
<dbReference type="Pfam" id="PF10366">
    <property type="entry name" value="Vps39_1"/>
    <property type="match status" value="1"/>
</dbReference>
<evidence type="ECO:0000256" key="2">
    <source>
        <dbReference type="ARBA" id="ARBA00023136"/>
    </source>
</evidence>
<comment type="subcellular location">
    <subcellularLocation>
        <location evidence="1">Endomembrane system</location>
        <topology evidence="1">Peripheral membrane protein</topology>
    </subcellularLocation>
</comment>
<evidence type="ECO:0000256" key="1">
    <source>
        <dbReference type="ARBA" id="ARBA00004184"/>
    </source>
</evidence>
<accession>A0ABQ8ETR6</accession>
<name>A0ABQ8ETR6_9FUNG</name>
<keyword evidence="2" id="KW-0472">Membrane</keyword>
<proteinExistence type="inferred from homology"/>
<sequence>MYEVLHPQPVVEEFPLRIQCISSWGTKLFIGTSDGAILAYEVEDEPSFTITLVEVSKNFSKRSIDGIAVLPSSKSLVVLSDSSLIVCDYGSLSVTSPLSKTKGCSAIQAHRTPPDSSPTTHDLFAAIVRKSIMVFTVSQYEVIHLKEIKLSHIPSSLIWCNSNSIVSTIVGGALHIDIEVGIASPIPILDHLGTPATSRTYSPYILVDSSGDSFFLTAHDTSYRFDLLTGSLERLFSWSAPPSHVVYEDYYLAALMAYQIEVRSVKSGQVLQLISMQNCTVLFSGHLIFAASFCNVWRLLPLDFEDQIDELVFANRFSDALKFIDELEFSQAADKASNITKVLALQAHHMFTEEKKYESALEILESLNASPLDVLDLFPALFDVEVDWTAPPSERDAVNAIAGYLLRERARLSKHRSTLSYAVQDTPQSSIRVPLLTRLPETDELSESNVLGYDDICHLQIIIDTSLLKAYLALNSPLLRSLVRVENYCDLVTAEALFSKTERFDAMIDLYFTKKLHSKAIEWLVAHTKEDGSVDAIVQYLKRLKLSESISYIFQYAPLVIAKDPELGLSVFTEDRDNLSQDNRIRVYEFLGTCSPQLALRYLEHAVFVLSDTSRSFHNELAFSYLKLIKSHTGPKELPLESKLADFLRGSSSYDPDAVLLRMPSEGLLNVRAIIYGRLKRHKEAISIYITKLCNFKLACSYCEDQYDADNSESAEVFTILLELLMQDSSRTLKDNLEFLSIYACKLNATTTLRLLQPDIALSVLEKFLYKSHDTLIDAKNMNIVRTSMLRAERIQLQKQLISLQSRRVYISDENMCKICLKRISNAMLAQFLDGSMAHAYCVR</sequence>
<dbReference type="Pfam" id="PF00780">
    <property type="entry name" value="CNH"/>
    <property type="match status" value="1"/>
</dbReference>
<dbReference type="InterPro" id="IPR001180">
    <property type="entry name" value="CNH_dom"/>
</dbReference>
<dbReference type="PANTHER" id="PTHR12894">
    <property type="entry name" value="CNH DOMAIN CONTAINING"/>
    <property type="match status" value="1"/>
</dbReference>